<evidence type="ECO:0000256" key="17">
    <source>
        <dbReference type="ARBA" id="ARBA00039658"/>
    </source>
</evidence>
<dbReference type="GO" id="GO:0003677">
    <property type="term" value="F:DNA binding"/>
    <property type="evidence" value="ECO:0007669"/>
    <property type="project" value="UniProtKB-KW"/>
</dbReference>
<evidence type="ECO:0000256" key="11">
    <source>
        <dbReference type="ARBA" id="ARBA00022842"/>
    </source>
</evidence>
<dbReference type="Pfam" id="PF17921">
    <property type="entry name" value="Integrase_H2C2"/>
    <property type="match status" value="1"/>
</dbReference>
<feature type="non-terminal residue" evidence="20">
    <location>
        <position position="735"/>
    </location>
</feature>
<dbReference type="Pfam" id="PF00665">
    <property type="entry name" value="rve"/>
    <property type="match status" value="1"/>
</dbReference>
<evidence type="ECO:0000256" key="3">
    <source>
        <dbReference type="ARBA" id="ARBA00022670"/>
    </source>
</evidence>
<gene>
    <name evidence="20" type="ORF">M9458_055376</name>
</gene>
<reference evidence="20 21" key="1">
    <citation type="submission" date="2024-05" db="EMBL/GenBank/DDBJ databases">
        <title>Genome sequencing and assembly of Indian major carp, Cirrhinus mrigala (Hamilton, 1822).</title>
        <authorList>
            <person name="Mohindra V."/>
            <person name="Chowdhury L.M."/>
            <person name="Lal K."/>
            <person name="Jena J.K."/>
        </authorList>
    </citation>
    <scope>NUCLEOTIDE SEQUENCE [LARGE SCALE GENOMIC DNA]</scope>
    <source>
        <strain evidence="20">CM1030</strain>
        <tissue evidence="20">Blood</tissue>
    </source>
</reference>
<dbReference type="GO" id="GO:0006310">
    <property type="term" value="P:DNA recombination"/>
    <property type="evidence" value="ECO:0007669"/>
    <property type="project" value="UniProtKB-KW"/>
</dbReference>
<dbReference type="Gene3D" id="3.30.420.10">
    <property type="entry name" value="Ribonuclease H-like superfamily/Ribonuclease H"/>
    <property type="match status" value="1"/>
</dbReference>
<dbReference type="GO" id="GO:0046872">
    <property type="term" value="F:metal ion binding"/>
    <property type="evidence" value="ECO:0007669"/>
    <property type="project" value="UniProtKB-KW"/>
</dbReference>
<comment type="caution">
    <text evidence="20">The sequence shown here is derived from an EMBL/GenBank/DDBJ whole genome shotgun (WGS) entry which is preliminary data.</text>
</comment>
<feature type="domain" description="Integrase catalytic" evidence="19">
    <location>
        <begin position="469"/>
        <end position="627"/>
    </location>
</feature>
<evidence type="ECO:0000256" key="14">
    <source>
        <dbReference type="ARBA" id="ARBA00022932"/>
    </source>
</evidence>
<protein>
    <recommendedName>
        <fullName evidence="17">Gypsy retrotransposon integrase-like protein 1</fullName>
        <ecNumber evidence="2">3.1.26.4</ecNumber>
    </recommendedName>
</protein>
<dbReference type="InterPro" id="IPR001584">
    <property type="entry name" value="Integrase_cat-core"/>
</dbReference>
<dbReference type="SUPFAM" id="SSF53098">
    <property type="entry name" value="Ribonuclease H-like"/>
    <property type="match status" value="1"/>
</dbReference>
<keyword evidence="7" id="KW-0479">Metal-binding</keyword>
<keyword evidence="16" id="KW-0233">DNA recombination</keyword>
<dbReference type="FunFam" id="3.30.70.270:FF:000020">
    <property type="entry name" value="Transposon Tf2-6 polyprotein-like Protein"/>
    <property type="match status" value="1"/>
</dbReference>
<dbReference type="PANTHER" id="PTHR37984">
    <property type="entry name" value="PROTEIN CBG26694"/>
    <property type="match status" value="1"/>
</dbReference>
<dbReference type="Gene3D" id="3.10.10.10">
    <property type="entry name" value="HIV Type 1 Reverse Transcriptase, subunit A, domain 1"/>
    <property type="match status" value="1"/>
</dbReference>
<dbReference type="FunFam" id="1.10.340.70:FF:000001">
    <property type="entry name" value="Retrovirus-related Pol polyprotein from transposon gypsy-like Protein"/>
    <property type="match status" value="1"/>
</dbReference>
<name>A0ABD0MJS2_CIRMR</name>
<dbReference type="Pfam" id="PF00078">
    <property type="entry name" value="RVT_1"/>
    <property type="match status" value="1"/>
</dbReference>
<keyword evidence="4" id="KW-0808">Transferase</keyword>
<dbReference type="InterPro" id="IPR036397">
    <property type="entry name" value="RNaseH_sf"/>
</dbReference>
<keyword evidence="8" id="KW-0064">Aspartyl protease</keyword>
<evidence type="ECO:0000313" key="20">
    <source>
        <dbReference type="EMBL" id="KAL0149338.1"/>
    </source>
</evidence>
<evidence type="ECO:0000256" key="16">
    <source>
        <dbReference type="ARBA" id="ARBA00023172"/>
    </source>
</evidence>
<keyword evidence="21" id="KW-1185">Reference proteome</keyword>
<organism evidence="20 21">
    <name type="scientific">Cirrhinus mrigala</name>
    <name type="common">Mrigala</name>
    <dbReference type="NCBI Taxonomy" id="683832"/>
    <lineage>
        <taxon>Eukaryota</taxon>
        <taxon>Metazoa</taxon>
        <taxon>Chordata</taxon>
        <taxon>Craniata</taxon>
        <taxon>Vertebrata</taxon>
        <taxon>Euteleostomi</taxon>
        <taxon>Actinopterygii</taxon>
        <taxon>Neopterygii</taxon>
        <taxon>Teleostei</taxon>
        <taxon>Ostariophysi</taxon>
        <taxon>Cypriniformes</taxon>
        <taxon>Cyprinidae</taxon>
        <taxon>Labeoninae</taxon>
        <taxon>Labeonini</taxon>
        <taxon>Cirrhinus</taxon>
    </lineage>
</organism>
<keyword evidence="9" id="KW-0255">Endonuclease</keyword>
<dbReference type="Proteomes" id="UP001529510">
    <property type="component" value="Unassembled WGS sequence"/>
</dbReference>
<dbReference type="InterPro" id="IPR050951">
    <property type="entry name" value="Retrovirus_Pol_polyprotein"/>
</dbReference>
<evidence type="ECO:0000256" key="2">
    <source>
        <dbReference type="ARBA" id="ARBA00012180"/>
    </source>
</evidence>
<evidence type="ECO:0000313" key="21">
    <source>
        <dbReference type="Proteomes" id="UP001529510"/>
    </source>
</evidence>
<evidence type="ECO:0000256" key="6">
    <source>
        <dbReference type="ARBA" id="ARBA00022722"/>
    </source>
</evidence>
<dbReference type="EC" id="3.1.26.4" evidence="2"/>
<dbReference type="InterPro" id="IPR043502">
    <property type="entry name" value="DNA/RNA_pol_sf"/>
</dbReference>
<dbReference type="Gene3D" id="3.30.70.270">
    <property type="match status" value="2"/>
</dbReference>
<comment type="similarity">
    <text evidence="1">Belongs to the beta type-B retroviral polymerase family. HERV class-II K(HML-2) pol subfamily.</text>
</comment>
<dbReference type="CDD" id="cd01647">
    <property type="entry name" value="RT_LTR"/>
    <property type="match status" value="1"/>
</dbReference>
<evidence type="ECO:0000256" key="13">
    <source>
        <dbReference type="ARBA" id="ARBA00022918"/>
    </source>
</evidence>
<dbReference type="GO" id="GO:0003964">
    <property type="term" value="F:RNA-directed DNA polymerase activity"/>
    <property type="evidence" value="ECO:0007669"/>
    <property type="project" value="UniProtKB-KW"/>
</dbReference>
<dbReference type="PROSITE" id="PS50878">
    <property type="entry name" value="RT_POL"/>
    <property type="match status" value="1"/>
</dbReference>
<proteinExistence type="inferred from homology"/>
<dbReference type="InterPro" id="IPR000477">
    <property type="entry name" value="RT_dom"/>
</dbReference>
<dbReference type="GO" id="GO:0004523">
    <property type="term" value="F:RNA-DNA hybrid ribonuclease activity"/>
    <property type="evidence" value="ECO:0007669"/>
    <property type="project" value="UniProtKB-EC"/>
</dbReference>
<evidence type="ECO:0000256" key="8">
    <source>
        <dbReference type="ARBA" id="ARBA00022750"/>
    </source>
</evidence>
<keyword evidence="10" id="KW-0378">Hydrolase</keyword>
<dbReference type="InterPro" id="IPR041588">
    <property type="entry name" value="Integrase_H2C2"/>
</dbReference>
<evidence type="ECO:0000259" key="19">
    <source>
        <dbReference type="PROSITE" id="PS50994"/>
    </source>
</evidence>
<keyword evidence="13" id="KW-0695">RNA-directed DNA polymerase</keyword>
<dbReference type="SUPFAM" id="SSF56672">
    <property type="entry name" value="DNA/RNA polymerases"/>
    <property type="match status" value="1"/>
</dbReference>
<keyword evidence="15" id="KW-0238">DNA-binding</keyword>
<dbReference type="Gene3D" id="1.10.340.70">
    <property type="match status" value="1"/>
</dbReference>
<sequence length="735" mass="84889">GYWQVSMDEESKPKTAFVTHLGLFQFNVMPFGLKNAPATFQRLMECVLGELRGNICFVYIDDIIIYSPSVAQHFSDLQAVLHKLEVAGLTINLKKSKFCLSEITFLGHVVSTKGVSADPSKVEAIQSYPVPTNIKEVQRFLGLAGWYHRFVPNFSRIAEPLNALKKKDCTFHWSLQCQRSFEHLKSCLTSPPILGHPDLQLSFTVYTDASDTGLGAVLTQRKDQGKEQVIAYASRTLTKAEANYSTTEKECLAVIWALEKWQHYLDYKLFTVVTDHSALQWVMSSTKTTSRLIRWALRLQRFDFVIEYRKGKLNMAPDALSRMHTSCSLYTNQQEKPELPMSPAVIWEEQHKDPAVINILQALADNASTLTDQYEVLEDTLYHKTHQSNNEVHYRVYIPDSLVLSILYHYHANPWSGHVGIYKTYKRIYDVAFWPGMWNDIKQHVKRCVKCQTLKGENKKAAGKLQQTITTHPNEMIGVDIMGPLPRSTQQNEYLLVFVDYYSRWVEFFPMRNANAQTVALLLRKEILTRWGVPDFILSDRGAQFVSLLFQELCQKWSVKQKLTTSYHPQTNMTERVNRTLKCMISAYVDNDHRKWDQYLPELRFAINSAVQETIGMTPAELHLGRKLQSPMDKVLQGTNLTPDCSSYDTVHHLAELQTQAMECCKRAQKRQLRNYNKNRRDSTYKEKDRVWMRNYPQSSAQHHFTAKLAQKWKGPYRILKQVGPVNYRISLEST</sequence>
<feature type="domain" description="Reverse transcriptase" evidence="18">
    <location>
        <begin position="1"/>
        <end position="110"/>
    </location>
</feature>
<keyword evidence="12" id="KW-0229">DNA integration</keyword>
<dbReference type="FunFam" id="3.30.70.270:FF:000003">
    <property type="entry name" value="Transposon Ty3-G Gag-Pol polyprotein"/>
    <property type="match status" value="1"/>
</dbReference>
<dbReference type="AlphaFoldDB" id="A0ABD0MJS2"/>
<dbReference type="EMBL" id="JAMKFB020000477">
    <property type="protein sequence ID" value="KAL0149338.1"/>
    <property type="molecule type" value="Genomic_DNA"/>
</dbReference>
<dbReference type="GO" id="GO:0003887">
    <property type="term" value="F:DNA-directed DNA polymerase activity"/>
    <property type="evidence" value="ECO:0007669"/>
    <property type="project" value="UniProtKB-KW"/>
</dbReference>
<evidence type="ECO:0000256" key="4">
    <source>
        <dbReference type="ARBA" id="ARBA00022679"/>
    </source>
</evidence>
<evidence type="ECO:0000256" key="15">
    <source>
        <dbReference type="ARBA" id="ARBA00023125"/>
    </source>
</evidence>
<evidence type="ECO:0000256" key="7">
    <source>
        <dbReference type="ARBA" id="ARBA00022723"/>
    </source>
</evidence>
<keyword evidence="3" id="KW-0645">Protease</keyword>
<keyword evidence="5" id="KW-0548">Nucleotidyltransferase</keyword>
<dbReference type="PROSITE" id="PS50994">
    <property type="entry name" value="INTEGRASE"/>
    <property type="match status" value="1"/>
</dbReference>
<dbReference type="CDD" id="cd09274">
    <property type="entry name" value="RNase_HI_RT_Ty3"/>
    <property type="match status" value="1"/>
</dbReference>
<dbReference type="GO" id="GO:0004190">
    <property type="term" value="F:aspartic-type endopeptidase activity"/>
    <property type="evidence" value="ECO:0007669"/>
    <property type="project" value="UniProtKB-KW"/>
</dbReference>
<dbReference type="PANTHER" id="PTHR37984:SF5">
    <property type="entry name" value="PROTEIN NYNRIN-LIKE"/>
    <property type="match status" value="1"/>
</dbReference>
<evidence type="ECO:0000256" key="10">
    <source>
        <dbReference type="ARBA" id="ARBA00022801"/>
    </source>
</evidence>
<keyword evidence="14" id="KW-0239">DNA-directed DNA polymerase</keyword>
<accession>A0ABD0MJS2</accession>
<evidence type="ECO:0000256" key="5">
    <source>
        <dbReference type="ARBA" id="ARBA00022695"/>
    </source>
</evidence>
<dbReference type="Pfam" id="PF17917">
    <property type="entry name" value="RT_RNaseH"/>
    <property type="match status" value="1"/>
</dbReference>
<dbReference type="FunFam" id="3.10.10.10:FF:000007">
    <property type="entry name" value="Retrovirus-related Pol polyprotein from transposon 17.6-like Protein"/>
    <property type="match status" value="1"/>
</dbReference>
<feature type="non-terminal residue" evidence="20">
    <location>
        <position position="1"/>
    </location>
</feature>
<dbReference type="Pfam" id="PF24626">
    <property type="entry name" value="SH3_Tf2-1"/>
    <property type="match status" value="1"/>
</dbReference>
<evidence type="ECO:0000259" key="18">
    <source>
        <dbReference type="PROSITE" id="PS50878"/>
    </source>
</evidence>
<dbReference type="GO" id="GO:0015074">
    <property type="term" value="P:DNA integration"/>
    <property type="evidence" value="ECO:0007669"/>
    <property type="project" value="UniProtKB-KW"/>
</dbReference>
<dbReference type="FunFam" id="3.30.420.10:FF:000032">
    <property type="entry name" value="Retrovirus-related Pol polyprotein from transposon 297-like Protein"/>
    <property type="match status" value="1"/>
</dbReference>
<dbReference type="InterPro" id="IPR043128">
    <property type="entry name" value="Rev_trsase/Diguanyl_cyclase"/>
</dbReference>
<evidence type="ECO:0000256" key="12">
    <source>
        <dbReference type="ARBA" id="ARBA00022908"/>
    </source>
</evidence>
<keyword evidence="6" id="KW-0540">Nuclease</keyword>
<evidence type="ECO:0000256" key="1">
    <source>
        <dbReference type="ARBA" id="ARBA00010879"/>
    </source>
</evidence>
<dbReference type="GO" id="GO:0006508">
    <property type="term" value="P:proteolysis"/>
    <property type="evidence" value="ECO:0007669"/>
    <property type="project" value="UniProtKB-KW"/>
</dbReference>
<dbReference type="InterPro" id="IPR041373">
    <property type="entry name" value="RT_RNaseH"/>
</dbReference>
<dbReference type="InterPro" id="IPR012337">
    <property type="entry name" value="RNaseH-like_sf"/>
</dbReference>
<dbReference type="InterPro" id="IPR056924">
    <property type="entry name" value="SH3_Tf2-1"/>
</dbReference>
<keyword evidence="11" id="KW-0460">Magnesium</keyword>
<evidence type="ECO:0000256" key="9">
    <source>
        <dbReference type="ARBA" id="ARBA00022759"/>
    </source>
</evidence>